<feature type="domain" description="Disease resistance protein winged helix" evidence="8">
    <location>
        <begin position="383"/>
        <end position="453"/>
    </location>
</feature>
<dbReference type="Proteomes" id="UP000826271">
    <property type="component" value="Unassembled WGS sequence"/>
</dbReference>
<dbReference type="GO" id="GO:0098542">
    <property type="term" value="P:defense response to other organism"/>
    <property type="evidence" value="ECO:0007669"/>
    <property type="project" value="TreeGrafter"/>
</dbReference>
<dbReference type="PRINTS" id="PR00364">
    <property type="entry name" value="DISEASERSIST"/>
</dbReference>
<dbReference type="AlphaFoldDB" id="A0AAV6XB68"/>
<dbReference type="Pfam" id="PF23598">
    <property type="entry name" value="LRR_14"/>
    <property type="match status" value="1"/>
</dbReference>
<evidence type="ECO:0000256" key="6">
    <source>
        <dbReference type="ARBA" id="ARBA00022840"/>
    </source>
</evidence>
<dbReference type="GO" id="GO:0051607">
    <property type="term" value="P:defense response to virus"/>
    <property type="evidence" value="ECO:0007669"/>
    <property type="project" value="UniProtKB-ARBA"/>
</dbReference>
<keyword evidence="2" id="KW-0433">Leucine-rich repeat</keyword>
<reference evidence="10" key="1">
    <citation type="submission" date="2019-10" db="EMBL/GenBank/DDBJ databases">
        <authorList>
            <person name="Zhang R."/>
            <person name="Pan Y."/>
            <person name="Wang J."/>
            <person name="Ma R."/>
            <person name="Yu S."/>
        </authorList>
    </citation>
    <scope>NUCLEOTIDE SEQUENCE</scope>
    <source>
        <strain evidence="10">LA-IB0</strain>
        <tissue evidence="10">Leaf</tissue>
    </source>
</reference>
<feature type="domain" description="Disease resistance R13L4/SHOC-2-like LRR" evidence="9">
    <location>
        <begin position="508"/>
        <end position="817"/>
    </location>
</feature>
<dbReference type="Pfam" id="PF00931">
    <property type="entry name" value="NB-ARC"/>
    <property type="match status" value="1"/>
</dbReference>
<dbReference type="SUPFAM" id="SSF52058">
    <property type="entry name" value="L domain-like"/>
    <property type="match status" value="1"/>
</dbReference>
<sequence>MADAAVEFLLGNLQQLLSYHANLIIGAQDEVKQMECDIIDSFVTQAADIKTKNYFIRAFRTPVSLHDIATQVKSVGEQINRICGGSGRLDLATLDMSGDETTEKQEVPVLRQVNVVGFEDEAEKISGYLIEKTQHLDVISIIGMPGLGKTTLAGKIYHDPSIQYEFPIRIWVYISQEFEPKDVFIEILKELITSLPEDMYRKTDRELAKIVCEYLERGKFLIVMDDVWAAADWDKLKIALPITNNMGKVLITSRQREVGLYANRIRPPHQLRFFTQEESWLLLQLEVFGKPECPSELETLGKLIAQQCGGLPLAIVVIGGILAKKYSASEDLSAMRNTWTKVSDRVNEYLLEEDPTRSMERIIALSYDKLPNHLRACFLYLGMFPEDSEISVWKLVRMWVAEGFIQQKQGISLEETAENYLQDLIDRNLIKIDKMRSNGKVKTCRIHDMLRDFCKNEGGKERENFLQEVKMSSEGIFESLDFQVVNSRRLCIHSNVLSFVSARPFGPHVRSFVCFSKEDIALPTEHMSAILTAFKLLRVLDVKPIKFTRIPSEMYQLLHLRYIHLSLTLASLPKAFTKLLNVETLIVDTTSRTLEIKAEIWKMAHLRYLQTNASTILPKPTSSSKEGGKFQTLSTISPTSCTKEVFDRACNLKKLGIRGKLATLLDGKKEGSFDSLQGLEGLEKLKLLNDVFLDPTAGNKLGRLPPADLFPPKLKSLTISDTYLDWSQMAVLGLLKYLEVLKLKDNAFVGKSWETEYGGFRHLEVLYIGHTNLAIWKTLADHFPRLRRLELRNCEQLQEIPIELADISTLQLLDLFRASSAASSAKKIQAKRTGIKLSIFPTNE</sequence>
<keyword evidence="6" id="KW-0067">ATP-binding</keyword>
<dbReference type="InterPro" id="IPR058922">
    <property type="entry name" value="WHD_DRP"/>
</dbReference>
<keyword evidence="5" id="KW-0611">Plant defense</keyword>
<evidence type="ECO:0000256" key="4">
    <source>
        <dbReference type="ARBA" id="ARBA00022741"/>
    </source>
</evidence>
<dbReference type="FunFam" id="1.10.10.10:FF:000322">
    <property type="entry name" value="Probable disease resistance protein At1g63360"/>
    <property type="match status" value="1"/>
</dbReference>
<evidence type="ECO:0000313" key="11">
    <source>
        <dbReference type="Proteomes" id="UP000826271"/>
    </source>
</evidence>
<dbReference type="FunFam" id="3.40.50.300:FF:001091">
    <property type="entry name" value="Probable disease resistance protein At1g61300"/>
    <property type="match status" value="1"/>
</dbReference>
<comment type="similarity">
    <text evidence="1">Belongs to the disease resistance NB-LRR family.</text>
</comment>
<dbReference type="GO" id="GO:0005524">
    <property type="term" value="F:ATP binding"/>
    <property type="evidence" value="ECO:0007669"/>
    <property type="project" value="UniProtKB-KW"/>
</dbReference>
<evidence type="ECO:0000256" key="5">
    <source>
        <dbReference type="ARBA" id="ARBA00022821"/>
    </source>
</evidence>
<dbReference type="Gene3D" id="3.40.50.300">
    <property type="entry name" value="P-loop containing nucleotide triphosphate hydrolases"/>
    <property type="match status" value="1"/>
</dbReference>
<keyword evidence="11" id="KW-1185">Reference proteome</keyword>
<evidence type="ECO:0000313" key="10">
    <source>
        <dbReference type="EMBL" id="KAG8379663.1"/>
    </source>
</evidence>
<dbReference type="InterPro" id="IPR027417">
    <property type="entry name" value="P-loop_NTPase"/>
</dbReference>
<dbReference type="PANTHER" id="PTHR23155:SF1193">
    <property type="entry name" value="DISEASE RESISTANCE PROTEIN RPP13-RELATED"/>
    <property type="match status" value="1"/>
</dbReference>
<dbReference type="Gene3D" id="1.10.8.430">
    <property type="entry name" value="Helical domain of apoptotic protease-activating factors"/>
    <property type="match status" value="1"/>
</dbReference>
<dbReference type="InterPro" id="IPR036388">
    <property type="entry name" value="WH-like_DNA-bd_sf"/>
</dbReference>
<dbReference type="InterPro" id="IPR002182">
    <property type="entry name" value="NB-ARC"/>
</dbReference>
<evidence type="ECO:0000259" key="7">
    <source>
        <dbReference type="Pfam" id="PF00931"/>
    </source>
</evidence>
<accession>A0AAV6XB68</accession>
<keyword evidence="3" id="KW-0677">Repeat</keyword>
<dbReference type="InterPro" id="IPR032675">
    <property type="entry name" value="LRR_dom_sf"/>
</dbReference>
<evidence type="ECO:0000259" key="9">
    <source>
        <dbReference type="Pfam" id="PF23598"/>
    </source>
</evidence>
<dbReference type="Gene3D" id="3.80.10.10">
    <property type="entry name" value="Ribonuclease Inhibitor"/>
    <property type="match status" value="1"/>
</dbReference>
<evidence type="ECO:0000259" key="8">
    <source>
        <dbReference type="Pfam" id="PF23559"/>
    </source>
</evidence>
<feature type="domain" description="NB-ARC" evidence="7">
    <location>
        <begin position="119"/>
        <end position="291"/>
    </location>
</feature>
<evidence type="ECO:0000256" key="1">
    <source>
        <dbReference type="ARBA" id="ARBA00008894"/>
    </source>
</evidence>
<dbReference type="Pfam" id="PF23559">
    <property type="entry name" value="WHD_DRP"/>
    <property type="match status" value="1"/>
</dbReference>
<dbReference type="InterPro" id="IPR042197">
    <property type="entry name" value="Apaf_helical"/>
</dbReference>
<dbReference type="InterPro" id="IPR055414">
    <property type="entry name" value="LRR_R13L4/SHOC2-like"/>
</dbReference>
<dbReference type="Gene3D" id="1.10.10.10">
    <property type="entry name" value="Winged helix-like DNA-binding domain superfamily/Winged helix DNA-binding domain"/>
    <property type="match status" value="1"/>
</dbReference>
<name>A0AAV6XB68_9LAMI</name>
<protein>
    <submittedName>
        <fullName evidence="10">Uncharacterized protein</fullName>
    </submittedName>
</protein>
<proteinExistence type="inferred from homology"/>
<comment type="caution">
    <text evidence="10">The sequence shown here is derived from an EMBL/GenBank/DDBJ whole genome shotgun (WGS) entry which is preliminary data.</text>
</comment>
<dbReference type="EMBL" id="WHWC01000007">
    <property type="protein sequence ID" value="KAG8379663.1"/>
    <property type="molecule type" value="Genomic_DNA"/>
</dbReference>
<dbReference type="SUPFAM" id="SSF52540">
    <property type="entry name" value="P-loop containing nucleoside triphosphate hydrolases"/>
    <property type="match status" value="1"/>
</dbReference>
<organism evidence="10 11">
    <name type="scientific">Buddleja alternifolia</name>
    <dbReference type="NCBI Taxonomy" id="168488"/>
    <lineage>
        <taxon>Eukaryota</taxon>
        <taxon>Viridiplantae</taxon>
        <taxon>Streptophyta</taxon>
        <taxon>Embryophyta</taxon>
        <taxon>Tracheophyta</taxon>
        <taxon>Spermatophyta</taxon>
        <taxon>Magnoliopsida</taxon>
        <taxon>eudicotyledons</taxon>
        <taxon>Gunneridae</taxon>
        <taxon>Pentapetalae</taxon>
        <taxon>asterids</taxon>
        <taxon>lamiids</taxon>
        <taxon>Lamiales</taxon>
        <taxon>Scrophulariaceae</taxon>
        <taxon>Buddlejeae</taxon>
        <taxon>Buddleja</taxon>
    </lineage>
</organism>
<gene>
    <name evidence="10" type="ORF">BUALT_Bualt07G0112500</name>
</gene>
<keyword evidence="4" id="KW-0547">Nucleotide-binding</keyword>
<evidence type="ECO:0000256" key="2">
    <source>
        <dbReference type="ARBA" id="ARBA00022614"/>
    </source>
</evidence>
<dbReference type="PANTHER" id="PTHR23155">
    <property type="entry name" value="DISEASE RESISTANCE PROTEIN RP"/>
    <property type="match status" value="1"/>
</dbReference>
<dbReference type="GO" id="GO:0043531">
    <property type="term" value="F:ADP binding"/>
    <property type="evidence" value="ECO:0007669"/>
    <property type="project" value="InterPro"/>
</dbReference>
<evidence type="ECO:0000256" key="3">
    <source>
        <dbReference type="ARBA" id="ARBA00022737"/>
    </source>
</evidence>
<dbReference type="InterPro" id="IPR044974">
    <property type="entry name" value="Disease_R_plants"/>
</dbReference>